<dbReference type="GeneID" id="83057211"/>
<gene>
    <name evidence="1" type="ORF">BED41_04990</name>
</gene>
<accession>A0A1B2I3G9</accession>
<sequence>MERMRNTFRYMTLLMLASVMFLSFFGNFEEINDHYRFAFGGDRTESSASAEAVIQSGDLAMLSALQSFVQTGRKIVKGGLGGCILSPVYMEASPCHDALRKLRLSAQTITPEDRYINTVKKLE</sequence>
<reference evidence="1" key="1">
    <citation type="submission" date="2016-08" db="EMBL/GenBank/DDBJ databases">
        <title>Complete genome of Cloacibacillus porcorum.</title>
        <authorList>
            <person name="Looft T."/>
            <person name="Bayles D.O."/>
            <person name="Alt D.P."/>
        </authorList>
    </citation>
    <scope>NUCLEOTIDE SEQUENCE [LARGE SCALE GENOMIC DNA]</scope>
    <source>
        <strain evidence="1">CL-84</strain>
    </source>
</reference>
<dbReference type="KEGG" id="cpor:BED41_04990"/>
<proteinExistence type="predicted"/>
<dbReference type="AlphaFoldDB" id="A0A1B2I3G9"/>
<keyword evidence="2" id="KW-1185">Reference proteome</keyword>
<dbReference type="Proteomes" id="UP000093044">
    <property type="component" value="Chromosome"/>
</dbReference>
<evidence type="ECO:0000313" key="1">
    <source>
        <dbReference type="EMBL" id="ANZ44497.1"/>
    </source>
</evidence>
<organism evidence="1 2">
    <name type="scientific">Cloacibacillus porcorum</name>
    <dbReference type="NCBI Taxonomy" id="1197717"/>
    <lineage>
        <taxon>Bacteria</taxon>
        <taxon>Thermotogati</taxon>
        <taxon>Synergistota</taxon>
        <taxon>Synergistia</taxon>
        <taxon>Synergistales</taxon>
        <taxon>Synergistaceae</taxon>
        <taxon>Cloacibacillus</taxon>
    </lineage>
</organism>
<dbReference type="EMBL" id="CP016757">
    <property type="protein sequence ID" value="ANZ44497.1"/>
    <property type="molecule type" value="Genomic_DNA"/>
</dbReference>
<protein>
    <submittedName>
        <fullName evidence="1">Uncharacterized protein</fullName>
    </submittedName>
</protein>
<evidence type="ECO:0000313" key="2">
    <source>
        <dbReference type="Proteomes" id="UP000093044"/>
    </source>
</evidence>
<dbReference type="STRING" id="1197717.BED41_04990"/>
<dbReference type="RefSeq" id="WP_066743694.1">
    <property type="nucleotide sequence ID" value="NZ_CP016757.1"/>
</dbReference>
<name>A0A1B2I3G9_9BACT</name>